<evidence type="ECO:0000256" key="2">
    <source>
        <dbReference type="ARBA" id="ARBA00010704"/>
    </source>
</evidence>
<feature type="compositionally biased region" description="Polar residues" evidence="8">
    <location>
        <begin position="963"/>
        <end position="973"/>
    </location>
</feature>
<feature type="compositionally biased region" description="Low complexity" evidence="8">
    <location>
        <begin position="1110"/>
        <end position="1128"/>
    </location>
</feature>
<evidence type="ECO:0000313" key="9">
    <source>
        <dbReference type="EMBL" id="MXQ90035.1"/>
    </source>
</evidence>
<evidence type="ECO:0000256" key="7">
    <source>
        <dbReference type="SAM" id="Coils"/>
    </source>
</evidence>
<comment type="caution">
    <text evidence="9">The sequence shown here is derived from an EMBL/GenBank/DDBJ whole genome shotgun (WGS) entry which is preliminary data.</text>
</comment>
<gene>
    <name evidence="9" type="ORF">E5288_WYG014033</name>
</gene>
<dbReference type="Proteomes" id="UP000322234">
    <property type="component" value="Unassembled WGS sequence"/>
</dbReference>
<feature type="region of interest" description="Disordered" evidence="8">
    <location>
        <begin position="224"/>
        <end position="253"/>
    </location>
</feature>
<keyword evidence="3" id="KW-0813">Transport</keyword>
<keyword evidence="4" id="KW-0967">Endosome</keyword>
<dbReference type="GO" id="GO:0005768">
    <property type="term" value="C:endosome"/>
    <property type="evidence" value="ECO:0007669"/>
    <property type="project" value="UniProtKB-SubCell"/>
</dbReference>
<keyword evidence="7" id="KW-0175">Coiled coil</keyword>
<comment type="subcellular location">
    <subcellularLocation>
        <location evidence="1">Endosome</location>
    </subcellularLocation>
</comment>
<feature type="coiled-coil region" evidence="7">
    <location>
        <begin position="627"/>
        <end position="683"/>
    </location>
</feature>
<evidence type="ECO:0000256" key="5">
    <source>
        <dbReference type="ARBA" id="ARBA00022927"/>
    </source>
</evidence>
<dbReference type="InterPro" id="IPR029705">
    <property type="entry name" value="VPS35L"/>
</dbReference>
<dbReference type="PANTHER" id="PTHR13673:SF0">
    <property type="entry name" value="VPS35 ENDOSOMAL PROTEIN-SORTING FACTOR-LIKE"/>
    <property type="match status" value="1"/>
</dbReference>
<name>A0A6B0RJF4_9CETA</name>
<accession>A0A6B0RJF4</accession>
<organism evidence="9 10">
    <name type="scientific">Bos mutus</name>
    <name type="common">wild yak</name>
    <dbReference type="NCBI Taxonomy" id="72004"/>
    <lineage>
        <taxon>Eukaryota</taxon>
        <taxon>Metazoa</taxon>
        <taxon>Chordata</taxon>
        <taxon>Craniata</taxon>
        <taxon>Vertebrata</taxon>
        <taxon>Euteleostomi</taxon>
        <taxon>Mammalia</taxon>
        <taxon>Eutheria</taxon>
        <taxon>Laurasiatheria</taxon>
        <taxon>Artiodactyla</taxon>
        <taxon>Ruminantia</taxon>
        <taxon>Pecora</taxon>
        <taxon>Bovidae</taxon>
        <taxon>Bovinae</taxon>
        <taxon>Bos</taxon>
    </lineage>
</organism>
<sequence length="2022" mass="228853">MEEYEKFCEKSLSRIQEASLSTESFLPVQSESISLIRFHGVAVLSPLKALDVEARRQVNRKKALLSRVQEILENVQVRKAPDASDFHQWETETVYSNSEVRNLNVPATLPNSLPSPTEHSTLAKFEKITGILPLNNEDRFKSNRIDLARDSEELSYLKQCDSSNISQAENEASLKTSSTAAQETLTSDVLFPTNEEQDPSLLEEVTPDPYIMSLQNLMKKSKEYIEREQSRRSLRSSVKRSVNESHSDKENDAVKVTDNGKEKSPLIGKHCGSVIPDKPSLNKSNVLLQGAFTQASSMNTSVLGNFSKVDISIRTGHTTVLETDSNFQGIPTFVTENNVIKSLTGSYAKIPSPEPSLSPKMHRRRSRPSSACHILINNPINASELSPKGKEQAVELVVQETDEKTNVPETVPKLPVDLSGVCSSKVYVSKNTEAIQEMVLGKSNQVCQPSGNQLENKVIHGLAIMEGQLISDARGPHRVDSTCTAGERLHEPYATRECVLSQNFGSVSGVKSTNVLEKNSCNLQMELNKSYDVKNPSPLLMQNQNTRQQMDTPTVSCGKEQFLDNSFEKVKRRLDLDIDNLQKENYPYVVTTGIAEQERQHLPEKRYSKGSVYIKNKMLESSSKEGEEILKSKILAFEEMRKRLEEQHAQQLSLLIAEQEREQERLQKDIEEQEKMLKEKTIITAEASELDISNAVDFGWRKISDSGLLDTMLSQVDSLHTSNSNSSGFTSSALQHSFASANEVPFYLWGSSSSGLTKLSVTRPFGRAKTKWSQVFSPEVQAKFNKVTAVAKGFLTRRLMQTDKLKQLRQTVKDTMEFIRSFQSEAPLKRGVVSAQDASLQERVLAQLRAALYGIHDIFFVMDAAERMSILHHDREVRKEKMLRQMDKMKSPRVALSAATQKSLDRKKYMKAAEMGMPSKKFLVKQNPSETRVLQPNQGQNAPVHRLLSRQGTPKTSVKGVVQNRQKSSQSRVPSRAPVSVIRNSIRDEKKVIAVNVYNEVQVYSEIQKLIREYMQEKSKESGQMLRQFKKTTFIRIKMGGKVSVENLFVNSKDIWVYFYKILKRHSRNRNYKAEFASCRLESVPLEFGDYHPLKPITVTESKTKKVSRKGSTSSTSSSSSSSVVDPLSSVLDGTDPLSMFAASADPATLAAAMDSSRKKRDRDDNSIVGSDFEPWASKRGEILARYTTTEKLSIVSTIHFSPSKAGTATSAMSEKVRTRLEELDDFEEGSQKELLNLTQQDYVNRIEELNQSLKDAWASDQKVKALKIVIQCSKLLSDTSVIQFYPSKFVLITDILDTFGKLVYERIFSMCVDNRSVLPDHFSPENVNDTAKETCLNWFFKIASIRELIPRFYVEASILKCNKFLSKTGISECLPRLTCMVRGIGDPLVSVYARAYLCRVGMEVAPHLKESLNKNFFDFLLTFKQIHGDTVQNQLVLQGVELPSYLPLYSPAMDWVFQCVSYHAPEALLTEMMERCKKLGNNALLLNSVMSAFRAEFIATRSMDFIGMIKECDESGFPKHLLFRSLGLNLALADPPESDRLQILNEAWKVITKLKNPQDYINCAEVWVEYTCRHFTKREVNTVLADVIKHMTPDRAFEDSYPQLQSIIKKVIAHFHDFSVLFSVEKFLPFLDMFQKESVRVEVCKCIMEVFIKHQQEPTKDPVILNALLHVCKTMHDSVNALTLEDEKRMLAYLINGFIKMVSFGRDFEQQLSFYVEARSMFCNLEPVLVQLIHSVNRLAMETRKVMKGNHSRKTAAFVRACVAYCFITIPSLVGIFTRLNLYLHSGQVALANQCLSQADAFFKAAISLVPEVPKMINIDGKMRPSESFLLEFLCNFFSTLLIVPDHPEHGVLFLVRELLNVVQDYTWEENSDEKIRIYTCVLHLLSAMSQETYLYHVDKVDSNDSLYGGDSKFLAENNKLCETVMAQILEHLKTLAKDEALKRQSSLGLSFFNSILAHGDLRNNRLNQLSVNLWHLAQRHGCVDTRTMVKTLEYIKKQSKQPDMGHLTELALRLPLQTRT</sequence>
<dbReference type="GO" id="GO:0015031">
    <property type="term" value="P:protein transport"/>
    <property type="evidence" value="ECO:0007669"/>
    <property type="project" value="UniProtKB-KW"/>
</dbReference>
<evidence type="ECO:0000313" key="10">
    <source>
        <dbReference type="Proteomes" id="UP000322234"/>
    </source>
</evidence>
<feature type="region of interest" description="Disordered" evidence="8">
    <location>
        <begin position="933"/>
        <end position="978"/>
    </location>
</feature>
<evidence type="ECO:0000256" key="4">
    <source>
        <dbReference type="ARBA" id="ARBA00022753"/>
    </source>
</evidence>
<dbReference type="EMBL" id="VBQZ03000060">
    <property type="protein sequence ID" value="MXQ90035.1"/>
    <property type="molecule type" value="Genomic_DNA"/>
</dbReference>
<keyword evidence="10" id="KW-1185">Reference proteome</keyword>
<evidence type="ECO:0000256" key="6">
    <source>
        <dbReference type="ARBA" id="ARBA00023838"/>
    </source>
</evidence>
<protein>
    <recommendedName>
        <fullName evidence="6">VPS35 endosomal protein-sorting factor-like</fullName>
    </recommendedName>
</protein>
<evidence type="ECO:0000256" key="8">
    <source>
        <dbReference type="SAM" id="MobiDB-lite"/>
    </source>
</evidence>
<reference evidence="9" key="1">
    <citation type="submission" date="2019-10" db="EMBL/GenBank/DDBJ databases">
        <title>The sequence and de novo assembly of the wild yak genome.</title>
        <authorList>
            <person name="Liu Y."/>
        </authorList>
    </citation>
    <scope>NUCLEOTIDE SEQUENCE [LARGE SCALE GENOMIC DNA]</scope>
    <source>
        <strain evidence="9">WY2019</strain>
    </source>
</reference>
<keyword evidence="5" id="KW-0653">Protein transport</keyword>
<proteinExistence type="inferred from homology"/>
<dbReference type="PANTHER" id="PTHR13673">
    <property type="entry name" value="ESOPHAGEAL CANCER ASSOCIATED PROTEIN"/>
    <property type="match status" value="1"/>
</dbReference>
<dbReference type="Pfam" id="PF16025">
    <property type="entry name" value="CaM_bind"/>
    <property type="match status" value="1"/>
</dbReference>
<evidence type="ECO:0000256" key="3">
    <source>
        <dbReference type="ARBA" id="ARBA00022448"/>
    </source>
</evidence>
<comment type="similarity">
    <text evidence="2">Belongs to the VPS35L family.</text>
</comment>
<feature type="compositionally biased region" description="Basic and acidic residues" evidence="8">
    <location>
        <begin position="241"/>
        <end position="253"/>
    </location>
</feature>
<feature type="region of interest" description="Disordered" evidence="8">
    <location>
        <begin position="1102"/>
        <end position="1128"/>
    </location>
</feature>
<evidence type="ECO:0000256" key="1">
    <source>
        <dbReference type="ARBA" id="ARBA00004177"/>
    </source>
</evidence>
<dbReference type="GO" id="GO:0032456">
    <property type="term" value="P:endocytic recycling"/>
    <property type="evidence" value="ECO:0007669"/>
    <property type="project" value="InterPro"/>
</dbReference>